<protein>
    <submittedName>
        <fullName evidence="4">Tripartite tricarboxylate transporter permease</fullName>
    </submittedName>
</protein>
<dbReference type="EMBL" id="CP073721">
    <property type="protein sequence ID" value="UWZ34372.1"/>
    <property type="molecule type" value="Genomic_DNA"/>
</dbReference>
<dbReference type="PANTHER" id="PTHR35342:SF5">
    <property type="entry name" value="TRICARBOXYLIC TRANSPORT PROTEIN"/>
    <property type="match status" value="1"/>
</dbReference>
<evidence type="ECO:0000313" key="5">
    <source>
        <dbReference type="Proteomes" id="UP001058271"/>
    </source>
</evidence>
<feature type="transmembrane region" description="Helical" evidence="2">
    <location>
        <begin position="168"/>
        <end position="185"/>
    </location>
</feature>
<gene>
    <name evidence="4" type="ORF">Drose_24435</name>
</gene>
<dbReference type="PANTHER" id="PTHR35342">
    <property type="entry name" value="TRICARBOXYLIC TRANSPORT PROTEIN"/>
    <property type="match status" value="1"/>
</dbReference>
<evidence type="ECO:0000259" key="3">
    <source>
        <dbReference type="Pfam" id="PF01970"/>
    </source>
</evidence>
<feature type="transmembrane region" description="Helical" evidence="2">
    <location>
        <begin position="205"/>
        <end position="225"/>
    </location>
</feature>
<accession>A0ABY5YYR2</accession>
<evidence type="ECO:0000256" key="2">
    <source>
        <dbReference type="SAM" id="Phobius"/>
    </source>
</evidence>
<reference evidence="4" key="1">
    <citation type="submission" date="2021-04" db="EMBL/GenBank/DDBJ databases">
        <title>Biosynthetic gene clusters of Dactylosporangioum roseum.</title>
        <authorList>
            <person name="Hartkoorn R.C."/>
            <person name="Beaudoing E."/>
            <person name="Hot D."/>
            <person name="Moureu S."/>
        </authorList>
    </citation>
    <scope>NUCLEOTIDE SEQUENCE</scope>
    <source>
        <strain evidence="4">NRRL B-16295</strain>
    </source>
</reference>
<feature type="domain" description="DUF112" evidence="3">
    <location>
        <begin position="20"/>
        <end position="439"/>
    </location>
</feature>
<feature type="transmembrane region" description="Helical" evidence="2">
    <location>
        <begin position="59"/>
        <end position="83"/>
    </location>
</feature>
<feature type="transmembrane region" description="Helical" evidence="2">
    <location>
        <begin position="20"/>
        <end position="53"/>
    </location>
</feature>
<feature type="region of interest" description="Disordered" evidence="1">
    <location>
        <begin position="500"/>
        <end position="545"/>
    </location>
</feature>
<sequence length="545" mass="56961">MGGLSDLIGGFSTALTPANLLYAFIGVLLGTAIGVLPGIGPAMAIALLLPITYGIDDPVAAFIMFAGIYYGGMYGGSTTSILLNTPGESASVMTAIEGNKMAKRGRAAQALATAAIGSFIAGTIGTLLVALLAPTVVRLAVQLGAPDMFAIMVLAFLAVTSVLGSSRVRGLASLLLGLTIGLIGIDQVSGQQRLTYDIPQLADGIDVIVVAVGLFAVGEALWVAAHLRHGTAGIIHTGRARMGREDWARSWKPWLRGTAIGFPFGAVPAGGAELPTFLSYVTEKRFSKRPEEFGHGAIEGVAGPEATNNASAAGGLVPLLTLGLPTTATAAVLLAAFQQYGIQPGPLLLSNEPELVWGLLASLLIGNAMLLVLNLPLAPMWARLLRIPRPYLYAGILFFASLGAYAVNASTFDLMVLFVIGVIGFAMRRFGLPVMPAIIGVILGPRAEVQMRRALQISDGEISGLFNTTFAVTVYGIVGLLILWPLINRFVIRRRNRPVPVTGSDPATAEEPATETGAALRRSAGAPDHTATAEREDHHNAREDS</sequence>
<organism evidence="4 5">
    <name type="scientific">Dactylosporangium roseum</name>
    <dbReference type="NCBI Taxonomy" id="47989"/>
    <lineage>
        <taxon>Bacteria</taxon>
        <taxon>Bacillati</taxon>
        <taxon>Actinomycetota</taxon>
        <taxon>Actinomycetes</taxon>
        <taxon>Micromonosporales</taxon>
        <taxon>Micromonosporaceae</taxon>
        <taxon>Dactylosporangium</taxon>
    </lineage>
</organism>
<dbReference type="Proteomes" id="UP001058271">
    <property type="component" value="Chromosome"/>
</dbReference>
<feature type="transmembrane region" description="Helical" evidence="2">
    <location>
        <begin position="414"/>
        <end position="443"/>
    </location>
</feature>
<keyword evidence="2" id="KW-1133">Transmembrane helix</keyword>
<feature type="transmembrane region" description="Helical" evidence="2">
    <location>
        <begin position="464"/>
        <end position="487"/>
    </location>
</feature>
<evidence type="ECO:0000256" key="1">
    <source>
        <dbReference type="SAM" id="MobiDB-lite"/>
    </source>
</evidence>
<feature type="transmembrane region" description="Helical" evidence="2">
    <location>
        <begin position="390"/>
        <end position="408"/>
    </location>
</feature>
<proteinExistence type="predicted"/>
<evidence type="ECO:0000313" key="4">
    <source>
        <dbReference type="EMBL" id="UWZ34372.1"/>
    </source>
</evidence>
<feature type="transmembrane region" description="Helical" evidence="2">
    <location>
        <begin position="357"/>
        <end position="378"/>
    </location>
</feature>
<dbReference type="Pfam" id="PF01970">
    <property type="entry name" value="TctA"/>
    <property type="match status" value="1"/>
</dbReference>
<name>A0ABY5YYR2_9ACTN</name>
<keyword evidence="5" id="KW-1185">Reference proteome</keyword>
<feature type="transmembrane region" description="Helical" evidence="2">
    <location>
        <begin position="139"/>
        <end position="159"/>
    </location>
</feature>
<feature type="compositionally biased region" description="Basic and acidic residues" evidence="1">
    <location>
        <begin position="531"/>
        <end position="545"/>
    </location>
</feature>
<dbReference type="RefSeq" id="WP_260723682.1">
    <property type="nucleotide sequence ID" value="NZ_BAAABS010000080.1"/>
</dbReference>
<feature type="transmembrane region" description="Helical" evidence="2">
    <location>
        <begin position="316"/>
        <end position="337"/>
    </location>
</feature>
<keyword evidence="2" id="KW-0812">Transmembrane</keyword>
<feature type="transmembrane region" description="Helical" evidence="2">
    <location>
        <begin position="110"/>
        <end position="133"/>
    </location>
</feature>
<dbReference type="InterPro" id="IPR002823">
    <property type="entry name" value="DUF112_TM"/>
</dbReference>
<keyword evidence="2" id="KW-0472">Membrane</keyword>
<feature type="compositionally biased region" description="Low complexity" evidence="1">
    <location>
        <begin position="506"/>
        <end position="519"/>
    </location>
</feature>